<dbReference type="eggNOG" id="ENOG502QSHJ">
    <property type="taxonomic scope" value="Eukaryota"/>
</dbReference>
<dbReference type="InterPro" id="IPR036188">
    <property type="entry name" value="FAD/NAD-bd_sf"/>
</dbReference>
<dbReference type="GO" id="GO:0001735">
    <property type="term" value="F:prenylcysteine oxidase activity"/>
    <property type="evidence" value="ECO:0007669"/>
    <property type="project" value="InterPro"/>
</dbReference>
<dbReference type="PANTHER" id="PTHR15944:SF0">
    <property type="entry name" value="PRENYLCYSTEINE LYASE DOMAIN-CONTAINING PROTEIN"/>
    <property type="match status" value="1"/>
</dbReference>
<protein>
    <recommendedName>
        <fullName evidence="9">Prenylcysteine lyase domain-containing protein</fullName>
    </recommendedName>
</protein>
<gene>
    <name evidence="10" type="ORF">EPUS_04089</name>
</gene>
<evidence type="ECO:0000256" key="5">
    <source>
        <dbReference type="ARBA" id="ARBA00022827"/>
    </source>
</evidence>
<proteinExistence type="inferred from homology"/>
<dbReference type="GO" id="GO:0030327">
    <property type="term" value="P:prenylated protein catabolic process"/>
    <property type="evidence" value="ECO:0007669"/>
    <property type="project" value="TreeGrafter"/>
</dbReference>
<dbReference type="OrthoDB" id="437369at2759"/>
<evidence type="ECO:0000313" key="11">
    <source>
        <dbReference type="Proteomes" id="UP000019373"/>
    </source>
</evidence>
<dbReference type="GeneID" id="19239123"/>
<feature type="chain" id="PRO_5004610227" description="Prenylcysteine lyase domain-containing protein" evidence="8">
    <location>
        <begin position="26"/>
        <end position="551"/>
    </location>
</feature>
<evidence type="ECO:0000256" key="2">
    <source>
        <dbReference type="ARBA" id="ARBA00009967"/>
    </source>
</evidence>
<dbReference type="PANTHER" id="PTHR15944">
    <property type="entry name" value="FARNESYLCYSTEINE LYASE"/>
    <property type="match status" value="1"/>
</dbReference>
<dbReference type="Gene3D" id="3.50.50.60">
    <property type="entry name" value="FAD/NAD(P)-binding domain"/>
    <property type="match status" value="1"/>
</dbReference>
<evidence type="ECO:0000313" key="10">
    <source>
        <dbReference type="EMBL" id="ERF73466.1"/>
    </source>
</evidence>
<keyword evidence="3" id="KW-0285">Flavoprotein</keyword>
<dbReference type="Proteomes" id="UP000019373">
    <property type="component" value="Unassembled WGS sequence"/>
</dbReference>
<name>U1GNF3_ENDPU</name>
<dbReference type="OMA" id="SIGIWDG"/>
<dbReference type="EMBL" id="KE720951">
    <property type="protein sequence ID" value="ERF73466.1"/>
    <property type="molecule type" value="Genomic_DNA"/>
</dbReference>
<dbReference type="Pfam" id="PF13450">
    <property type="entry name" value="NAD_binding_8"/>
    <property type="match status" value="1"/>
</dbReference>
<dbReference type="HOGENOM" id="CLU_021176_0_0_1"/>
<sequence>MTFTLQPRWLVALLALSSMSPHTAAFQSDLQQQPFRISSTTQPLGPTTYGKAQRVAVIGAGAAGSSTAYHLQQYAANATIPLDITIFEASSRVGGRTTTVNALDDPRYPAELGASIFVSVNHILVDAAEEFDLEALEAGAARPSESKYEIGIWDGKEFVYKSMNDDLGFLNLVKLFWRYGLAPLKTQRLMKSTVAKFLKMYDEPEFPWKSLTDMVSRVGLLDTTASTGWQFLKSNGVGEKFGNEIIQASTRVNYGQNLGLIHGLETMVCMATDGAMAVEGGNWRIFDGMVKKSRAHLRLNTSVEEITRLEEGGYQLSLSKKERHGVRTQTEDRFDSIVLAAPFQYTGIKVSPALPHQPDEIPYVTLYVTLLVSPHRLSPKFFSTPTSPLADQDFDSIPEIVITTLPAGLDLGSSPEGVGPTKFWSVSTLRSIPVNGSAQYLYKIFSPQPMNATFLSRLLDFSVEAKEDGNDSVDNVDKRHISWSYEKKWHSYPYEYPRVTFEDLNLDAKGLWYTSGIESFISTMETSALMGKNVAKLIVNELVEKSGSDLN</sequence>
<keyword evidence="11" id="KW-1185">Reference proteome</keyword>
<dbReference type="InterPro" id="IPR017046">
    <property type="entry name" value="Prenylcysteine_Oxase1"/>
</dbReference>
<dbReference type="PIRSF" id="PIRSF036292">
    <property type="entry name" value="Prenylcysteine_oxidase"/>
    <property type="match status" value="1"/>
</dbReference>
<keyword evidence="7" id="KW-0325">Glycoprotein</keyword>
<feature type="domain" description="Prenylcysteine lyase" evidence="9">
    <location>
        <begin position="166"/>
        <end position="546"/>
    </location>
</feature>
<keyword evidence="6" id="KW-0560">Oxidoreductase</keyword>
<evidence type="ECO:0000256" key="3">
    <source>
        <dbReference type="ARBA" id="ARBA00022630"/>
    </source>
</evidence>
<comment type="similarity">
    <text evidence="2">Belongs to the prenylcysteine oxidase family.</text>
</comment>
<dbReference type="InterPro" id="IPR010795">
    <property type="entry name" value="Prenylcys_lyase"/>
</dbReference>
<evidence type="ECO:0000256" key="1">
    <source>
        <dbReference type="ARBA" id="ARBA00001974"/>
    </source>
</evidence>
<dbReference type="GO" id="GO:0030328">
    <property type="term" value="P:prenylcysteine catabolic process"/>
    <property type="evidence" value="ECO:0007669"/>
    <property type="project" value="InterPro"/>
</dbReference>
<comment type="cofactor">
    <cofactor evidence="1">
        <name>FAD</name>
        <dbReference type="ChEBI" id="CHEBI:57692"/>
    </cofactor>
</comment>
<evidence type="ECO:0000256" key="7">
    <source>
        <dbReference type="ARBA" id="ARBA00023180"/>
    </source>
</evidence>
<evidence type="ECO:0000256" key="4">
    <source>
        <dbReference type="ARBA" id="ARBA00022729"/>
    </source>
</evidence>
<keyword evidence="5" id="KW-0274">FAD</keyword>
<evidence type="ECO:0000259" key="9">
    <source>
        <dbReference type="Pfam" id="PF07156"/>
    </source>
</evidence>
<evidence type="ECO:0000256" key="8">
    <source>
        <dbReference type="SAM" id="SignalP"/>
    </source>
</evidence>
<accession>U1GNF3</accession>
<keyword evidence="4 8" id="KW-0732">Signal</keyword>
<evidence type="ECO:0000256" key="6">
    <source>
        <dbReference type="ARBA" id="ARBA00023002"/>
    </source>
</evidence>
<dbReference type="AlphaFoldDB" id="U1GNF3"/>
<dbReference type="Pfam" id="PF07156">
    <property type="entry name" value="Prenylcys_lyase"/>
    <property type="match status" value="1"/>
</dbReference>
<dbReference type="SUPFAM" id="SSF51905">
    <property type="entry name" value="FAD/NAD(P)-binding domain"/>
    <property type="match status" value="1"/>
</dbReference>
<feature type="signal peptide" evidence="8">
    <location>
        <begin position="1"/>
        <end position="25"/>
    </location>
</feature>
<organism evidence="10 11">
    <name type="scientific">Endocarpon pusillum (strain Z07020 / HMAS-L-300199)</name>
    <name type="common">Lichen-forming fungus</name>
    <dbReference type="NCBI Taxonomy" id="1263415"/>
    <lineage>
        <taxon>Eukaryota</taxon>
        <taxon>Fungi</taxon>
        <taxon>Dikarya</taxon>
        <taxon>Ascomycota</taxon>
        <taxon>Pezizomycotina</taxon>
        <taxon>Eurotiomycetes</taxon>
        <taxon>Chaetothyriomycetidae</taxon>
        <taxon>Verrucariales</taxon>
        <taxon>Verrucariaceae</taxon>
        <taxon>Endocarpon</taxon>
    </lineage>
</organism>
<reference evidence="11" key="1">
    <citation type="journal article" date="2014" name="BMC Genomics">
        <title>Genome characteristics reveal the impact of lichenization on lichen-forming fungus Endocarpon pusillum Hedwig (Verrucariales, Ascomycota).</title>
        <authorList>
            <person name="Wang Y.-Y."/>
            <person name="Liu B."/>
            <person name="Zhang X.-Y."/>
            <person name="Zhou Q.-M."/>
            <person name="Zhang T."/>
            <person name="Li H."/>
            <person name="Yu Y.-F."/>
            <person name="Zhang X.-L."/>
            <person name="Hao X.-Y."/>
            <person name="Wang M."/>
            <person name="Wang L."/>
            <person name="Wei J.-C."/>
        </authorList>
    </citation>
    <scope>NUCLEOTIDE SEQUENCE [LARGE SCALE GENOMIC DNA]</scope>
    <source>
        <strain evidence="11">Z07020 / HMAS-L-300199</strain>
    </source>
</reference>
<dbReference type="RefSeq" id="XP_007800894.1">
    <property type="nucleotide sequence ID" value="XM_007802703.1"/>
</dbReference>